<evidence type="ECO:0000256" key="1">
    <source>
        <dbReference type="ARBA" id="ARBA00001974"/>
    </source>
</evidence>
<dbReference type="Pfam" id="PF00890">
    <property type="entry name" value="FAD_binding_2"/>
    <property type="match status" value="1"/>
</dbReference>
<dbReference type="EMBL" id="WNZX01000019">
    <property type="protein sequence ID" value="MUG72938.1"/>
    <property type="molecule type" value="Genomic_DNA"/>
</dbReference>
<keyword evidence="7" id="KW-1185">Reference proteome</keyword>
<dbReference type="SUPFAM" id="SSF56425">
    <property type="entry name" value="Succinate dehydrogenase/fumarate reductase flavoprotein, catalytic domain"/>
    <property type="match status" value="1"/>
</dbReference>
<accession>A0A7X2ZEW3</accession>
<organism evidence="6 7">
    <name type="scientific">Paenibacillus validus</name>
    <dbReference type="NCBI Taxonomy" id="44253"/>
    <lineage>
        <taxon>Bacteria</taxon>
        <taxon>Bacillati</taxon>
        <taxon>Bacillota</taxon>
        <taxon>Bacilli</taxon>
        <taxon>Bacillales</taxon>
        <taxon>Paenibacillaceae</taxon>
        <taxon>Paenibacillus</taxon>
    </lineage>
</organism>
<evidence type="ECO:0000256" key="3">
    <source>
        <dbReference type="ARBA" id="ARBA00022827"/>
    </source>
</evidence>
<comment type="cofactor">
    <cofactor evidence="1">
        <name>FAD</name>
        <dbReference type="ChEBI" id="CHEBI:57692"/>
    </cofactor>
</comment>
<evidence type="ECO:0000313" key="6">
    <source>
        <dbReference type="EMBL" id="MUG72938.1"/>
    </source>
</evidence>
<dbReference type="InterPro" id="IPR036188">
    <property type="entry name" value="FAD/NAD-bd_sf"/>
</dbReference>
<dbReference type="AlphaFoldDB" id="A0A7X2ZEW3"/>
<gene>
    <name evidence="6" type="primary">tcuA</name>
    <name evidence="6" type="ORF">GNP93_19960</name>
</gene>
<keyword evidence="3" id="KW-0274">FAD</keyword>
<dbReference type="PANTHER" id="PTHR43400">
    <property type="entry name" value="FUMARATE REDUCTASE"/>
    <property type="match status" value="1"/>
</dbReference>
<keyword evidence="4" id="KW-0560">Oxidoreductase</keyword>
<comment type="caution">
    <text evidence="6">The sequence shown here is derived from an EMBL/GenBank/DDBJ whole genome shotgun (WGS) entry which is preliminary data.</text>
</comment>
<dbReference type="InterPro" id="IPR003953">
    <property type="entry name" value="FAD-dep_OxRdtase_2_FAD-bd"/>
</dbReference>
<protein>
    <submittedName>
        <fullName evidence="6">FAD-dependent tricarballylate dehydrogenase TcuA</fullName>
    </submittedName>
</protein>
<dbReference type="RefSeq" id="WP_127608175.1">
    <property type="nucleotide sequence ID" value="NZ_JARTHJ010000075.1"/>
</dbReference>
<dbReference type="Gene3D" id="3.50.50.60">
    <property type="entry name" value="FAD/NAD(P)-binding domain"/>
    <property type="match status" value="1"/>
</dbReference>
<dbReference type="InterPro" id="IPR050315">
    <property type="entry name" value="FAD-oxidoreductase_2"/>
</dbReference>
<sequence>MADEKFLTYDVVVVGAGNAALCAGISAKENGSKVLILEKGPIQKRGGNSFFTDGAIRTAYRDLEELREVLPGITDEEAARIYMPVYNEEDYYNDLMRVTEGKSDPQLAKQLVSQSMKVIKWLYENGVIFELNENQSFEKDGKTHFWGGLPLKTKNKGVGLVAQLNERVAELGIDVWYESRAIKLEMENHQVTAIQIEQPEGIVTVRTGSVILACGGFEANQTMRSEHLGSQWDAAIVRGSEYNTGDGLKIALEAGAQAYGDWSGCHSIGTDLNAPKVGDFTKPGDIFKKSSFPLGLIFNNEGNRFVDEGADFRNYTYAKYGREVLKQPGHMAYQIFDAQVHPMLRKEYFLEEATFFKADSLEQLADLIKIDKEQFLQTIEAYNQAVQEGDYNPTVKDGKGTKGITPPKSNWALRMDQGPFYAFPVTCGITFTFGGVHVNPTGEVLDKEGAPISGLYAAGEMVGGLFYENYPGGSGLMSGAVFGKFAGASASRYVRGKTKDIVNQ</sequence>
<dbReference type="Proteomes" id="UP000450917">
    <property type="component" value="Unassembled WGS sequence"/>
</dbReference>
<dbReference type="PANTHER" id="PTHR43400:SF7">
    <property type="entry name" value="FAD-DEPENDENT OXIDOREDUCTASE 2 FAD BINDING DOMAIN-CONTAINING PROTEIN"/>
    <property type="match status" value="1"/>
</dbReference>
<evidence type="ECO:0000259" key="5">
    <source>
        <dbReference type="Pfam" id="PF00890"/>
    </source>
</evidence>
<dbReference type="InterPro" id="IPR027477">
    <property type="entry name" value="Succ_DH/fumarate_Rdtase_cat_sf"/>
</dbReference>
<evidence type="ECO:0000313" key="7">
    <source>
        <dbReference type="Proteomes" id="UP000450917"/>
    </source>
</evidence>
<dbReference type="SUPFAM" id="SSF51905">
    <property type="entry name" value="FAD/NAD(P)-binding domain"/>
    <property type="match status" value="1"/>
</dbReference>
<keyword evidence="2" id="KW-0285">Flavoprotein</keyword>
<dbReference type="Gene3D" id="3.90.700.10">
    <property type="entry name" value="Succinate dehydrogenase/fumarate reductase flavoprotein, catalytic domain"/>
    <property type="match status" value="1"/>
</dbReference>
<evidence type="ECO:0000256" key="2">
    <source>
        <dbReference type="ARBA" id="ARBA00022630"/>
    </source>
</evidence>
<dbReference type="GO" id="GO:0033765">
    <property type="term" value="F:steroid dehydrogenase activity, acting on the CH-CH group of donors"/>
    <property type="evidence" value="ECO:0007669"/>
    <property type="project" value="UniProtKB-ARBA"/>
</dbReference>
<dbReference type="NCBIfam" id="NF006130">
    <property type="entry name" value="PRK08274.1"/>
    <property type="match status" value="1"/>
</dbReference>
<proteinExistence type="predicted"/>
<name>A0A7X2ZEW3_9BACL</name>
<reference evidence="6 7" key="1">
    <citation type="submission" date="2019-11" db="EMBL/GenBank/DDBJ databases">
        <title>Draft genome sequences of five Paenibacillus species of dairy origin.</title>
        <authorList>
            <person name="Olajide A.M."/>
            <person name="Chen S."/>
            <person name="Lapointe G."/>
        </authorList>
    </citation>
    <scope>NUCLEOTIDE SEQUENCE [LARGE SCALE GENOMIC DNA]</scope>
    <source>
        <strain evidence="6 7">2CS3</strain>
    </source>
</reference>
<feature type="domain" description="FAD-dependent oxidoreductase 2 FAD-binding" evidence="5">
    <location>
        <begin position="10"/>
        <end position="474"/>
    </location>
</feature>
<evidence type="ECO:0000256" key="4">
    <source>
        <dbReference type="ARBA" id="ARBA00023002"/>
    </source>
</evidence>